<feature type="transmembrane region" description="Helical" evidence="1">
    <location>
        <begin position="38"/>
        <end position="56"/>
    </location>
</feature>
<comment type="caution">
    <text evidence="2">The sequence shown here is derived from an EMBL/GenBank/DDBJ whole genome shotgun (WGS) entry which is preliminary data.</text>
</comment>
<proteinExistence type="predicted"/>
<keyword evidence="1" id="KW-1133">Transmembrane helix</keyword>
<dbReference type="RefSeq" id="WP_346583631.1">
    <property type="nucleotide sequence ID" value="NZ_JBDJNQ010000024.1"/>
</dbReference>
<evidence type="ECO:0000313" key="2">
    <source>
        <dbReference type="EMBL" id="MEN5380702.1"/>
    </source>
</evidence>
<keyword evidence="3" id="KW-1185">Reference proteome</keyword>
<feature type="transmembrane region" description="Helical" evidence="1">
    <location>
        <begin position="192"/>
        <end position="209"/>
    </location>
</feature>
<name>A0ABV0C1D3_9SPHI</name>
<gene>
    <name evidence="2" type="ORF">ABE541_25800</name>
</gene>
<accession>A0ABV0C1D3</accession>
<sequence length="278" mass="33370">MDFQKDFTDFKNYFFNHCTYLGIAGNSNYRRQLFINRIYLFLSIALLIVCVTVGTQEKKEEWQIVIQITMGIFSSFLLLFLNTRHLKIKYKKNLPDKLKLSSFEEYKLQMLIFYFKDNDVKMNRKIIHRYKLNCTKRIENKKVQFNVWITFIVVFISIILSTLFTEILSLVIENKTPGIIDANDNVKNMFKYIEYFYYCVCIFFVLTYIQSSYLAGKEGTLFAYEEFEDSLIELEDYFNSLETEANNANLIKQVLNELKYYQKQDKQSWLTRLLEFLK</sequence>
<evidence type="ECO:0000256" key="1">
    <source>
        <dbReference type="SAM" id="Phobius"/>
    </source>
</evidence>
<keyword evidence="1" id="KW-0472">Membrane</keyword>
<dbReference type="EMBL" id="JBDJNQ010000024">
    <property type="protein sequence ID" value="MEN5380702.1"/>
    <property type="molecule type" value="Genomic_DNA"/>
</dbReference>
<protein>
    <recommendedName>
        <fullName evidence="4">SMODS and SLOG-associating 2TM effector domain-containing protein</fullName>
    </recommendedName>
</protein>
<evidence type="ECO:0000313" key="3">
    <source>
        <dbReference type="Proteomes" id="UP001409291"/>
    </source>
</evidence>
<evidence type="ECO:0008006" key="4">
    <source>
        <dbReference type="Google" id="ProtNLM"/>
    </source>
</evidence>
<feature type="transmembrane region" description="Helical" evidence="1">
    <location>
        <begin position="62"/>
        <end position="81"/>
    </location>
</feature>
<dbReference type="Proteomes" id="UP001409291">
    <property type="component" value="Unassembled WGS sequence"/>
</dbReference>
<keyword evidence="1" id="KW-0812">Transmembrane</keyword>
<organism evidence="2 3">
    <name type="scientific">Sphingobacterium kitahiroshimense</name>
    <dbReference type="NCBI Taxonomy" id="470446"/>
    <lineage>
        <taxon>Bacteria</taxon>
        <taxon>Pseudomonadati</taxon>
        <taxon>Bacteroidota</taxon>
        <taxon>Sphingobacteriia</taxon>
        <taxon>Sphingobacteriales</taxon>
        <taxon>Sphingobacteriaceae</taxon>
        <taxon>Sphingobacterium</taxon>
    </lineage>
</organism>
<feature type="transmembrane region" description="Helical" evidence="1">
    <location>
        <begin position="145"/>
        <end position="172"/>
    </location>
</feature>
<reference evidence="2 3" key="1">
    <citation type="submission" date="2024-04" db="EMBL/GenBank/DDBJ databases">
        <title>WGS of bacteria from Torrens River.</title>
        <authorList>
            <person name="Wyrsch E.R."/>
            <person name="Drigo B."/>
        </authorList>
    </citation>
    <scope>NUCLEOTIDE SEQUENCE [LARGE SCALE GENOMIC DNA]</scope>
    <source>
        <strain evidence="2 3">TWI391</strain>
    </source>
</reference>